<name>A0A9J6ZSK0_9BACT</name>
<feature type="transmembrane region" description="Helical" evidence="1">
    <location>
        <begin position="928"/>
        <end position="949"/>
    </location>
</feature>
<dbReference type="Pfam" id="PF00873">
    <property type="entry name" value="ACR_tran"/>
    <property type="match status" value="1"/>
</dbReference>
<evidence type="ECO:0000256" key="1">
    <source>
        <dbReference type="SAM" id="Phobius"/>
    </source>
</evidence>
<dbReference type="SUPFAM" id="SSF82714">
    <property type="entry name" value="Multidrug efflux transporter AcrB TolC docking domain, DN and DC subdomains"/>
    <property type="match status" value="2"/>
</dbReference>
<dbReference type="PANTHER" id="PTHR32063:SF0">
    <property type="entry name" value="SWARMING MOTILITY PROTEIN SWRC"/>
    <property type="match status" value="1"/>
</dbReference>
<feature type="transmembrane region" description="Helical" evidence="1">
    <location>
        <begin position="1005"/>
        <end position="1031"/>
    </location>
</feature>
<feature type="transmembrane region" description="Helical" evidence="1">
    <location>
        <begin position="385"/>
        <end position="409"/>
    </location>
</feature>
<feature type="transmembrane region" description="Helical" evidence="1">
    <location>
        <begin position="330"/>
        <end position="352"/>
    </location>
</feature>
<keyword evidence="1" id="KW-0812">Transmembrane</keyword>
<accession>A0A9J6ZSK0</accession>
<dbReference type="PANTHER" id="PTHR32063">
    <property type="match status" value="1"/>
</dbReference>
<feature type="transmembrane region" description="Helical" evidence="1">
    <location>
        <begin position="12"/>
        <end position="34"/>
    </location>
</feature>
<dbReference type="AlphaFoldDB" id="A0A9J6ZSK0"/>
<keyword evidence="3" id="KW-1185">Reference proteome</keyword>
<feature type="transmembrane region" description="Helical" evidence="1">
    <location>
        <begin position="359"/>
        <end position="379"/>
    </location>
</feature>
<reference evidence="2" key="2">
    <citation type="submission" date="2022-06" db="EMBL/GenBank/DDBJ databases">
        <title>Xiashengella guii gen. nov. sp. nov., a bacterium isolated form anaerobic digestion tank.</title>
        <authorList>
            <person name="Huang H."/>
        </authorList>
    </citation>
    <scope>NUCLEOTIDE SEQUENCE</scope>
    <source>
        <strain evidence="2">Ai-910</strain>
    </source>
</reference>
<organism evidence="2 3">
    <name type="scientific">Xiashengella succiniciproducens</name>
    <dbReference type="NCBI Taxonomy" id="2949635"/>
    <lineage>
        <taxon>Bacteria</taxon>
        <taxon>Pseudomonadati</taxon>
        <taxon>Bacteroidota</taxon>
        <taxon>Bacteroidia</taxon>
        <taxon>Marinilabiliales</taxon>
        <taxon>Marinilabiliaceae</taxon>
        <taxon>Xiashengella</taxon>
    </lineage>
</organism>
<dbReference type="InterPro" id="IPR027463">
    <property type="entry name" value="AcrB_DN_DC_subdom"/>
</dbReference>
<dbReference type="PRINTS" id="PR00702">
    <property type="entry name" value="ACRIFLAVINRP"/>
</dbReference>
<protein>
    <submittedName>
        <fullName evidence="2">Efflux RND transporter permease subunit</fullName>
    </submittedName>
</protein>
<feature type="transmembrane region" description="Helical" evidence="1">
    <location>
        <begin position="430"/>
        <end position="458"/>
    </location>
</feature>
<feature type="transmembrane region" description="Helical" evidence="1">
    <location>
        <begin position="540"/>
        <end position="562"/>
    </location>
</feature>
<keyword evidence="1" id="KW-0472">Membrane</keyword>
<evidence type="ECO:0000313" key="2">
    <source>
        <dbReference type="EMBL" id="URW80539.1"/>
    </source>
</evidence>
<proteinExistence type="predicted"/>
<dbReference type="SUPFAM" id="SSF82693">
    <property type="entry name" value="Multidrug efflux transporter AcrB pore domain, PN1, PN2, PC1 and PC2 subdomains"/>
    <property type="match status" value="3"/>
</dbReference>
<dbReference type="KEGG" id="alkq:M9189_04140"/>
<evidence type="ECO:0000313" key="3">
    <source>
        <dbReference type="Proteomes" id="UP001056426"/>
    </source>
</evidence>
<dbReference type="RefSeq" id="WP_250724839.1">
    <property type="nucleotide sequence ID" value="NZ_CP098400.1"/>
</dbReference>
<dbReference type="Gene3D" id="1.20.1640.10">
    <property type="entry name" value="Multidrug efflux transporter AcrB transmembrane domain"/>
    <property type="match status" value="2"/>
</dbReference>
<dbReference type="Gene3D" id="3.30.2090.10">
    <property type="entry name" value="Multidrug efflux transporter AcrB TolC docking domain, DN and DC subdomains"/>
    <property type="match status" value="2"/>
</dbReference>
<dbReference type="GO" id="GO:0005886">
    <property type="term" value="C:plasma membrane"/>
    <property type="evidence" value="ECO:0007669"/>
    <property type="project" value="TreeGrafter"/>
</dbReference>
<feature type="transmembrane region" description="Helical" evidence="1">
    <location>
        <begin position="977"/>
        <end position="999"/>
    </location>
</feature>
<dbReference type="SUPFAM" id="SSF82866">
    <property type="entry name" value="Multidrug efflux transporter AcrB transmembrane domain"/>
    <property type="match status" value="2"/>
</dbReference>
<dbReference type="Gene3D" id="3.30.70.1320">
    <property type="entry name" value="Multidrug efflux transporter AcrB pore domain like"/>
    <property type="match status" value="1"/>
</dbReference>
<dbReference type="Gene3D" id="3.30.70.1440">
    <property type="entry name" value="Multidrug efflux transporter AcrB pore domain"/>
    <property type="match status" value="1"/>
</dbReference>
<feature type="transmembrane region" description="Helical" evidence="1">
    <location>
        <begin position="876"/>
        <end position="895"/>
    </location>
</feature>
<dbReference type="EMBL" id="CP098400">
    <property type="protein sequence ID" value="URW80539.1"/>
    <property type="molecule type" value="Genomic_DNA"/>
</dbReference>
<dbReference type="Gene3D" id="3.30.70.1430">
    <property type="entry name" value="Multidrug efflux transporter AcrB pore domain"/>
    <property type="match status" value="2"/>
</dbReference>
<dbReference type="GO" id="GO:0042910">
    <property type="term" value="F:xenobiotic transmembrane transporter activity"/>
    <property type="evidence" value="ECO:0007669"/>
    <property type="project" value="TreeGrafter"/>
</dbReference>
<dbReference type="InterPro" id="IPR001036">
    <property type="entry name" value="Acrflvin-R"/>
</dbReference>
<feature type="transmembrane region" description="Helical" evidence="1">
    <location>
        <begin position="902"/>
        <end position="922"/>
    </location>
</feature>
<reference evidence="2" key="1">
    <citation type="submission" date="2022-05" db="EMBL/GenBank/DDBJ databases">
        <authorList>
            <person name="Sun X."/>
        </authorList>
    </citation>
    <scope>NUCLEOTIDE SEQUENCE</scope>
    <source>
        <strain evidence="2">Ai-910</strain>
    </source>
</reference>
<sequence length="1060" mass="117023">MSIFKTSINKPVTTALIFVAVIILGLYSLVLLPVDQYPEIEPPYISVMTSYPGANASEVETNVSRLLENTLNSVDGLKEITSSSQDNMSMVVLELEWGTNMDEVINDVRSYIDMVKDALPSGAQTPFIFKFSTSMMPVMMYSVTADQSYPGLDKLLNDVVMPQLNRVDGIGNISIIGAPERFVYVDIDQEKLDAYGIPLELVGSAISRNNLNMSSGTVKMPKDQYQLQVRSEYIESKELESIVVTTTPEGRQVFVRDIASVRDTIKDLTLDEKINGRDGVRIMISKQSGANTVEISKEIKKEMEDIVKILPSDVQISIIYDSADTIQDSIASLAETIYLALIFVVLVILVFLGRWRATIIIAVTIPIALVVSFIYLAIADSSLNIISLSSLTIAIGMVVDDAIVVLENIMKYIERGSSPREAAIYATNEVWVSVLASTLVIIAVFFPLTTLGGVAGIMFKELGWIVTVVIATSLAVAVSLTPMMSSRLLKGRKLKVLDNGEVTFEEEKDTWYQRNIVGFLNKVDLWYAQILRKVLQHKTATLLIAVIFFVVSLIPVIVGWLGTDFMQQTDMNRLSVTVELHRGTRVDETLKTARRLEARFFELAPEITQIATTAGSNDEASISALFSSSSNNKISMTIVCVDKRERERSVFQIAEVLRQEMATYPEIIDYQAIIQSGMGSGVSGVNVEIYGHDFDQTNILADQVSRLIREKVPGARDITISRDEDRAELKIDLDKVKLARHGLDAATVSSYVYNRVTGMLSGYLKEDGDEYDIVVRLKEKDRNSITAIENLSIPLPAGGTTKLRELGSVSEYYAPPTIERQSRQRIVSVQVTPFEVSLGELAKEIEAVMATVEVPQGITVRLGGEYEDLEETFSDLILLFLLIVILVYIVMASQFESFSKPFIIMMSVPFAISGVILALFITGISLDMIGALGAIMLVGIVVKNGIVLVDFTNLMRDRGYELNEAIALSGASRLRPVLMTACTTILGMLPMALSVGAGSEMWRPMGVVIIGGLTVSTVVTLIVVPVLYGIFSRHGERDKAQKVRKEYVFVNFQVGDDYKR</sequence>
<keyword evidence="1" id="KW-1133">Transmembrane helix</keyword>
<gene>
    <name evidence="2" type="ORF">M9189_04140</name>
</gene>
<feature type="transmembrane region" description="Helical" evidence="1">
    <location>
        <begin position="464"/>
        <end position="485"/>
    </location>
</feature>
<dbReference type="Proteomes" id="UP001056426">
    <property type="component" value="Chromosome"/>
</dbReference>